<keyword evidence="2" id="KW-1185">Reference proteome</keyword>
<dbReference type="EMBL" id="QTSX02006488">
    <property type="protein sequence ID" value="KAJ9053785.1"/>
    <property type="molecule type" value="Genomic_DNA"/>
</dbReference>
<evidence type="ECO:0000313" key="1">
    <source>
        <dbReference type="EMBL" id="KAJ9053785.1"/>
    </source>
</evidence>
<proteinExistence type="predicted"/>
<reference evidence="1" key="1">
    <citation type="submission" date="2022-04" db="EMBL/GenBank/DDBJ databases">
        <title>Genome of the entomopathogenic fungus Entomophthora muscae.</title>
        <authorList>
            <person name="Elya C."/>
            <person name="Lovett B.R."/>
            <person name="Lee E."/>
            <person name="Macias A.M."/>
            <person name="Hajek A.E."/>
            <person name="De Bivort B.L."/>
            <person name="Kasson M.T."/>
            <person name="De Fine Licht H.H."/>
            <person name="Stajich J.E."/>
        </authorList>
    </citation>
    <scope>NUCLEOTIDE SEQUENCE</scope>
    <source>
        <strain evidence="1">Berkeley</strain>
    </source>
</reference>
<comment type="caution">
    <text evidence="1">The sequence shown here is derived from an EMBL/GenBank/DDBJ whole genome shotgun (WGS) entry which is preliminary data.</text>
</comment>
<organism evidence="1 2">
    <name type="scientific">Entomophthora muscae</name>
    <dbReference type="NCBI Taxonomy" id="34485"/>
    <lineage>
        <taxon>Eukaryota</taxon>
        <taxon>Fungi</taxon>
        <taxon>Fungi incertae sedis</taxon>
        <taxon>Zoopagomycota</taxon>
        <taxon>Entomophthoromycotina</taxon>
        <taxon>Entomophthoromycetes</taxon>
        <taxon>Entomophthorales</taxon>
        <taxon>Entomophthoraceae</taxon>
        <taxon>Entomophthora</taxon>
    </lineage>
</organism>
<evidence type="ECO:0000313" key="2">
    <source>
        <dbReference type="Proteomes" id="UP001165960"/>
    </source>
</evidence>
<name>A0ACC2RUY6_9FUNG</name>
<dbReference type="Proteomes" id="UP001165960">
    <property type="component" value="Unassembled WGS sequence"/>
</dbReference>
<gene>
    <name evidence="1" type="ORF">DSO57_1020763</name>
</gene>
<protein>
    <submittedName>
        <fullName evidence="1">Uncharacterized protein</fullName>
    </submittedName>
</protein>
<sequence>MAHSSLNRRQANKEFSLINYINESNRLSQCIFTALYFLTYSYYIDFKTSSFVELINPLFTLSTFICALLLSDDDTFVKASPYLASVLASIPGLPECISLLVAVVWMVIALTWFLLFPEPQLSATFLETNLPYILSSLAFLNWTSWTCSFMF</sequence>
<accession>A0ACC2RUY6</accession>